<comment type="caution">
    <text evidence="2">The sequence shown here is derived from an EMBL/GenBank/DDBJ whole genome shotgun (WGS) entry which is preliminary data.</text>
</comment>
<reference evidence="2 3" key="1">
    <citation type="journal article" date="2023" name="BMC Biol.">
        <title>The compact genome of the sponge Oopsacas minuta (Hexactinellida) is lacking key metazoan core genes.</title>
        <authorList>
            <person name="Santini S."/>
            <person name="Schenkelaars Q."/>
            <person name="Jourda C."/>
            <person name="Duchesne M."/>
            <person name="Belahbib H."/>
            <person name="Rocher C."/>
            <person name="Selva M."/>
            <person name="Riesgo A."/>
            <person name="Vervoort M."/>
            <person name="Leys S.P."/>
            <person name="Kodjabachian L."/>
            <person name="Le Bivic A."/>
            <person name="Borchiellini C."/>
            <person name="Claverie J.M."/>
            <person name="Renard E."/>
        </authorList>
    </citation>
    <scope>NUCLEOTIDE SEQUENCE [LARGE SCALE GENOMIC DNA]</scope>
    <source>
        <strain evidence="2">SPO-2</strain>
    </source>
</reference>
<dbReference type="Pfam" id="PF10551">
    <property type="entry name" value="MULE"/>
    <property type="match status" value="1"/>
</dbReference>
<dbReference type="Proteomes" id="UP001165289">
    <property type="component" value="Unassembled WGS sequence"/>
</dbReference>
<feature type="domain" description="MULE transposase" evidence="1">
    <location>
        <begin position="9"/>
        <end position="105"/>
    </location>
</feature>
<gene>
    <name evidence="2" type="ORF">LOD99_1896</name>
</gene>
<organism evidence="2 3">
    <name type="scientific">Oopsacas minuta</name>
    <dbReference type="NCBI Taxonomy" id="111878"/>
    <lineage>
        <taxon>Eukaryota</taxon>
        <taxon>Metazoa</taxon>
        <taxon>Porifera</taxon>
        <taxon>Hexactinellida</taxon>
        <taxon>Hexasterophora</taxon>
        <taxon>Lyssacinosida</taxon>
        <taxon>Leucopsacidae</taxon>
        <taxon>Oopsacas</taxon>
    </lineage>
</organism>
<dbReference type="PANTHER" id="PTHR47160:SF8">
    <property type="entry name" value="MULE TRANSPOSASE DOMAIN-CONTAINING PROTEIN"/>
    <property type="match status" value="1"/>
</dbReference>
<keyword evidence="3" id="KW-1185">Reference proteome</keyword>
<dbReference type="AlphaFoldDB" id="A0AAV7K3D9"/>
<name>A0AAV7K3D9_9METZ</name>
<evidence type="ECO:0000313" key="3">
    <source>
        <dbReference type="Proteomes" id="UP001165289"/>
    </source>
</evidence>
<sequence length="159" mass="18362">MKFSTKKHWCVDGTFRSVSHLYLQLFSIHAFEGDKLIPLIYCLLPAKTRIIYSEVILALKDKTNELTTILLPELITCDFESGLIASIRLEFPTACIRGCYVHFCQAVYRKVQILGLSQFYTSEENNKIYIRKLLALAFIPVELIPQTFQDLKHECPDEL</sequence>
<dbReference type="InterPro" id="IPR018289">
    <property type="entry name" value="MULE_transposase_dom"/>
</dbReference>
<dbReference type="PANTHER" id="PTHR47160">
    <property type="entry name" value="PUTATIVE-RELATED"/>
    <property type="match status" value="1"/>
</dbReference>
<evidence type="ECO:0000313" key="2">
    <source>
        <dbReference type="EMBL" id="KAI6655754.1"/>
    </source>
</evidence>
<dbReference type="EMBL" id="JAKMXF010000177">
    <property type="protein sequence ID" value="KAI6655754.1"/>
    <property type="molecule type" value="Genomic_DNA"/>
</dbReference>
<evidence type="ECO:0000259" key="1">
    <source>
        <dbReference type="Pfam" id="PF10551"/>
    </source>
</evidence>
<accession>A0AAV7K3D9</accession>
<proteinExistence type="predicted"/>
<protein>
    <recommendedName>
        <fullName evidence="1">MULE transposase domain-containing protein</fullName>
    </recommendedName>
</protein>